<dbReference type="EMBL" id="HG518323">
    <property type="protein sequence ID" value="CDI11647.1"/>
    <property type="molecule type" value="Genomic_DNA"/>
</dbReference>
<reference evidence="1" key="2">
    <citation type="submission" date="2013-08" db="EMBL/GenBank/DDBJ databases">
        <authorList>
            <person name="Sundararajan A."/>
        </authorList>
    </citation>
    <scope>NUCLEOTIDE SEQUENCE</scope>
    <source>
        <strain evidence="1">IRBG74</strain>
    </source>
</reference>
<dbReference type="GeneID" id="61458224"/>
<accession>U4QH05</accession>
<dbReference type="Proteomes" id="UP000016944">
    <property type="component" value="Chromosome II"/>
</dbReference>
<proteinExistence type="predicted"/>
<name>A0A1L9CLE2_9HYPH</name>
<gene>
    <name evidence="1" type="ORF">BN877_II1862</name>
    <name evidence="2" type="ORF">FOB26_05635</name>
</gene>
<sequence length="119" mass="13117">MQTIKRLPIMVIGAADTVTPEIAKAWSRAQVGLIGPYPADVMENDDTLLFSAAIIDVRYEAEIMLRLTDQLEEKAVPYLFFVPRPVFESEPGPFVLSARSEDIDNIVSALMAQGGGIRH</sequence>
<evidence type="ECO:0000313" key="3">
    <source>
        <dbReference type="Proteomes" id="UP000016944"/>
    </source>
</evidence>
<organism evidence="1 3">
    <name type="scientific">Agrobacterium pusense</name>
    <dbReference type="NCBI Taxonomy" id="648995"/>
    <lineage>
        <taxon>Bacteria</taxon>
        <taxon>Pseudomonadati</taxon>
        <taxon>Pseudomonadota</taxon>
        <taxon>Alphaproteobacteria</taxon>
        <taxon>Hyphomicrobiales</taxon>
        <taxon>Rhizobiaceae</taxon>
        <taxon>Rhizobium/Agrobacterium group</taxon>
        <taxon>Agrobacterium</taxon>
    </lineage>
</organism>
<dbReference type="HOGENOM" id="CLU_2217418_0_0_5"/>
<accession>A0A1L9CLE2</accession>
<dbReference type="RefSeq" id="WP_022563920.1">
    <property type="nucleotide sequence ID" value="NC_022545.1"/>
</dbReference>
<dbReference type="Proteomes" id="UP001155820">
    <property type="component" value="Unassembled WGS sequence"/>
</dbReference>
<evidence type="ECO:0000313" key="2">
    <source>
        <dbReference type="EMBL" id="NRF18568.1"/>
    </source>
</evidence>
<protein>
    <submittedName>
        <fullName evidence="1">Uncharacterized protein</fullName>
    </submittedName>
</protein>
<reference evidence="2" key="3">
    <citation type="submission" date="2019-07" db="EMBL/GenBank/DDBJ databases">
        <title>FDA dAtabase for Regulatory Grade micrObial Sequences (FDA-ARGOS): Supporting development and validation of Infectious Disease Dx tests.</title>
        <authorList>
            <person name="Bachman M."/>
            <person name="Young C."/>
            <person name="Tallon L."/>
            <person name="Sadzewicz L."/>
            <person name="Vavikolanu K."/>
            <person name="Mehta A."/>
            <person name="Aluvathingal J."/>
            <person name="Nadendla S."/>
            <person name="Nandy P."/>
            <person name="Geyer C."/>
            <person name="Yan Y."/>
            <person name="Sichtig H."/>
        </authorList>
    </citation>
    <scope>NUCLEOTIDE SEQUENCE</scope>
    <source>
        <strain evidence="2">FDAARGOS_618</strain>
    </source>
</reference>
<keyword evidence="4" id="KW-1185">Reference proteome</keyword>
<dbReference type="KEGG" id="rir:BN877_II1862"/>
<dbReference type="EMBL" id="JABRWM010000006">
    <property type="protein sequence ID" value="NRF18568.1"/>
    <property type="molecule type" value="Genomic_DNA"/>
</dbReference>
<evidence type="ECO:0000313" key="4">
    <source>
        <dbReference type="Proteomes" id="UP001155820"/>
    </source>
</evidence>
<evidence type="ECO:0000313" key="1">
    <source>
        <dbReference type="EMBL" id="CDI11647.1"/>
    </source>
</evidence>
<reference evidence="1 3" key="1">
    <citation type="journal article" date="2013" name="Genome Announc.">
        <title>Complete Genome Sequence of the Sesbania Symbiont and Rice Growth-Promoting Endophyte Rhizobium sp. Strain IRBG74.</title>
        <authorList>
            <person name="Crook M.B."/>
            <person name="Mitra S."/>
            <person name="Ane J.M."/>
            <person name="Sadowsky M.J."/>
            <person name="Gyaneshwar P."/>
        </authorList>
    </citation>
    <scope>NUCLEOTIDE SEQUENCE [LARGE SCALE GENOMIC DNA]</scope>
    <source>
        <strain evidence="1 3">IRBG74</strain>
    </source>
</reference>
<dbReference type="AlphaFoldDB" id="A0A1L9CLE2"/>
<dbReference type="PATRIC" id="fig|424182.3.peg.4701"/>